<evidence type="ECO:0000313" key="1">
    <source>
        <dbReference type="EMBL" id="AKI97827.1"/>
    </source>
</evidence>
<evidence type="ECO:0000313" key="2">
    <source>
        <dbReference type="Proteomes" id="UP000035159"/>
    </source>
</evidence>
<sequence>MFFLKSLTGLLSLGACLLERPGEGDRKKEELKGLVLQILPEEEWDIDQDLLDEILDAAIDTIVAWLNRTVWKTA</sequence>
<protein>
    <submittedName>
        <fullName evidence="1">Uncharacterized protein</fullName>
    </submittedName>
</protein>
<dbReference type="KEGG" id="kpf:IX53_08395"/>
<dbReference type="EMBL" id="CP011232">
    <property type="protein sequence ID" value="AKI97827.1"/>
    <property type="molecule type" value="Genomic_DNA"/>
</dbReference>
<dbReference type="RefSeq" id="WP_047754962.1">
    <property type="nucleotide sequence ID" value="NZ_CAJUHA010000005.1"/>
</dbReference>
<dbReference type="PATRIC" id="fig|1330330.3.peg.1706"/>
<accession>A0A0G2Z8D0</accession>
<proteinExistence type="predicted"/>
<dbReference type="Proteomes" id="UP000035159">
    <property type="component" value="Chromosome"/>
</dbReference>
<dbReference type="PROSITE" id="PS51257">
    <property type="entry name" value="PROKAR_LIPOPROTEIN"/>
    <property type="match status" value="1"/>
</dbReference>
<reference evidence="1 2" key="1">
    <citation type="submission" date="2015-04" db="EMBL/GenBank/DDBJ databases">
        <title>Complete Genome Sequence of Kosmotoga pacifica SLHLJ1.</title>
        <authorList>
            <person name="Jiang L.J."/>
            <person name="Shao Z.Z."/>
            <person name="Jebbar M."/>
        </authorList>
    </citation>
    <scope>NUCLEOTIDE SEQUENCE [LARGE SCALE GENOMIC DNA]</scope>
    <source>
        <strain evidence="1 2">SLHLJ1</strain>
    </source>
</reference>
<dbReference type="STRING" id="1330330.IX53_08395"/>
<keyword evidence="2" id="KW-1185">Reference proteome</keyword>
<organism evidence="1 2">
    <name type="scientific">Kosmotoga pacifica</name>
    <dbReference type="NCBI Taxonomy" id="1330330"/>
    <lineage>
        <taxon>Bacteria</taxon>
        <taxon>Thermotogati</taxon>
        <taxon>Thermotogota</taxon>
        <taxon>Thermotogae</taxon>
        <taxon>Kosmotogales</taxon>
        <taxon>Kosmotogaceae</taxon>
        <taxon>Kosmotoga</taxon>
    </lineage>
</organism>
<gene>
    <name evidence="1" type="ORF">IX53_08395</name>
</gene>
<name>A0A0G2Z8D0_9BACT</name>
<dbReference type="AlphaFoldDB" id="A0A0G2Z8D0"/>